<dbReference type="Pfam" id="PF13637">
    <property type="entry name" value="Ank_4"/>
    <property type="match status" value="1"/>
</dbReference>
<dbReference type="InterPro" id="IPR054471">
    <property type="entry name" value="GPIID_WHD"/>
</dbReference>
<dbReference type="PANTHER" id="PTHR10039">
    <property type="entry name" value="AMELOGENIN"/>
    <property type="match status" value="1"/>
</dbReference>
<dbReference type="Pfam" id="PF00023">
    <property type="entry name" value="Ank"/>
    <property type="match status" value="1"/>
</dbReference>
<dbReference type="Pfam" id="PF12796">
    <property type="entry name" value="Ank_2"/>
    <property type="match status" value="2"/>
</dbReference>
<sequence>MADPLGVSASIIAVLQLASDVASYISDVKGAPAEWKRLRHEIRSLEDVLRDLQGDEGQDQEWKDKIRTFEAPDGPLARIYKALQFVNRKIEPQSGIRKTAKAFRWPFDAKDVEKVIAAVEREKSLLDLAFTSDCHRLTRKLHAKSEESQEQLVQLLKELQGSSSNIQETVDSHHTEVIAGIGELKSNEEDDKRSRMLNWLSSSNYPAQQFDLIERRESGTGRWLLESQEYRTWLTESSGTLFCPGIPGAGKTMLTAIVIDDLTFRFSSHDNIGVAYVFYGFRRTNEQDPTHVVSALLKQLVQQRSAIPAEANRLYEKHRKQNTSPLFAEALDALRSVINLFARVFILIDALDEADRSCYSRVSSVLLSDNARGHANFFATSRFIPGITKAFSVGTQLEIRASKHDVERYLEGQMPNLASYSDWSPELCEEIKSTISKAVDGMFLLATIYLNALDDKVTRRQVQHALTQFQGQVAATNDARRREVLNQAYHQAMERISDQKEGFRTLAMKALSWITFAKEPLTPLQLRHALAVEPGDAEFDKANLYRLRRIITVCAGLVTYDSATDDIRLVHYTAQEYLQTTLQQWYPSLHDDMTVSLITYLSFNKTHNALSRLYGSYFERSKPDLYPQSLFLYKHACLNWGYYAQKSIKVDQAIMDFLTSGNCMAAANPLLYHPLGPLERRHEGYDVDYPVVDLSRVTGLHLSAYFGLLKSARVLCKDNDINTRDSFSSTPLLYAVYGKERDATEFLLQMGADARAEDYHGQTALHIAAWLDLDAIATLLLDGDADIDAENDHGETPVHRSVLESSDAVLQVLVDRGANIGPSGSRWAPLQHSVEFGSYHQLRILVDAGVDVNAKLEGTRFHKKPLHLAALGFFYGEDRIGRLERISLLLENGANPNAVDDQGWTALHYIAIWTSRSSMRSIPCITVLNCLLEWGADINIKDSMGWTPLQRVAFHGGSILLAKFLLLNGATVSERDRENRTLLHLSAWNTQDEEIMQWLLDIGAYIDDRDVNDETPLHYSVRNNFSGLELTRILLDKSADLEARSSDGRTPLLSACATSLTDPETSEMRRKIVELILNKGADCRVTDNRGSTALWLACHNTHLREIGTSNESTFDPWALVSLLIDKQGLTRRSMGTHIPITSDLFECGCLDAAQYFSERAGPVQATSVDIWRPSGMVEYRDWFGVAETLVRSVETDRRIEKRKSLINALDLFAFLMRRVLRILLTLPHGAPRGTCRFVQTLLDIGAEFHRSFPRYMAERDLYFGQLLSERRGAGVCAGLLRWESEDPLTLAGLVLRHGPKDIFVWSEVRKSKIWHKYTSALRWHWLPDVERESLCRTRRASV</sequence>
<evidence type="ECO:0000313" key="5">
    <source>
        <dbReference type="EMBL" id="RKU42554.1"/>
    </source>
</evidence>
<dbReference type="OrthoDB" id="1577640at2759"/>
<feature type="repeat" description="ANK" evidence="2">
    <location>
        <begin position="793"/>
        <end position="825"/>
    </location>
</feature>
<evidence type="ECO:0000256" key="2">
    <source>
        <dbReference type="PROSITE-ProRule" id="PRU00023"/>
    </source>
</evidence>
<proteinExistence type="predicted"/>
<feature type="repeat" description="ANK" evidence="2">
    <location>
        <begin position="978"/>
        <end position="1011"/>
    </location>
</feature>
<feature type="repeat" description="ANK" evidence="2">
    <location>
        <begin position="1012"/>
        <end position="1046"/>
    </location>
</feature>
<dbReference type="PANTHER" id="PTHR10039:SF15">
    <property type="entry name" value="NACHT DOMAIN-CONTAINING PROTEIN"/>
    <property type="match status" value="1"/>
</dbReference>
<feature type="repeat" description="ANK" evidence="2">
    <location>
        <begin position="902"/>
        <end position="943"/>
    </location>
</feature>
<keyword evidence="2" id="KW-0040">ANK repeat</keyword>
<dbReference type="Proteomes" id="UP000275385">
    <property type="component" value="Unassembled WGS sequence"/>
</dbReference>
<feature type="domain" description="Nephrocystin 3-like N-terminal" evidence="4">
    <location>
        <begin position="219"/>
        <end position="382"/>
    </location>
</feature>
<dbReference type="STRING" id="177199.A0A420Y3T8"/>
<dbReference type="PROSITE" id="PS50297">
    <property type="entry name" value="ANK_REP_REGION"/>
    <property type="match status" value="3"/>
</dbReference>
<feature type="repeat" description="ANK" evidence="2">
    <location>
        <begin position="760"/>
        <end position="792"/>
    </location>
</feature>
<evidence type="ECO:0000259" key="3">
    <source>
        <dbReference type="Pfam" id="PF22939"/>
    </source>
</evidence>
<dbReference type="SUPFAM" id="SSF48403">
    <property type="entry name" value="Ankyrin repeat"/>
    <property type="match status" value="1"/>
</dbReference>
<dbReference type="Gene3D" id="1.25.40.20">
    <property type="entry name" value="Ankyrin repeat-containing domain"/>
    <property type="match status" value="3"/>
</dbReference>
<feature type="repeat" description="ANK" evidence="2">
    <location>
        <begin position="944"/>
        <end position="977"/>
    </location>
</feature>
<name>A0A420Y3T8_9PEZI</name>
<reference evidence="5 6" key="1">
    <citation type="submission" date="2018-08" db="EMBL/GenBank/DDBJ databases">
        <title>Draft genome of the lignicolous fungus Coniochaeta pulveracea.</title>
        <authorList>
            <person name="Borstlap C.J."/>
            <person name="De Witt R.N."/>
            <person name="Botha A."/>
            <person name="Volschenk H."/>
        </authorList>
    </citation>
    <scope>NUCLEOTIDE SEQUENCE [LARGE SCALE GENOMIC DNA]</scope>
    <source>
        <strain evidence="5 6">CAB683</strain>
    </source>
</reference>
<evidence type="ECO:0000313" key="6">
    <source>
        <dbReference type="Proteomes" id="UP000275385"/>
    </source>
</evidence>
<gene>
    <name evidence="5" type="ORF">DL546_006095</name>
</gene>
<protein>
    <submittedName>
        <fullName evidence="5">Uncharacterized protein</fullName>
    </submittedName>
</protein>
<comment type="caution">
    <text evidence="5">The sequence shown here is derived from an EMBL/GenBank/DDBJ whole genome shotgun (WGS) entry which is preliminary data.</text>
</comment>
<evidence type="ECO:0000259" key="4">
    <source>
        <dbReference type="Pfam" id="PF24883"/>
    </source>
</evidence>
<dbReference type="Pfam" id="PF22939">
    <property type="entry name" value="WHD_GPIID"/>
    <property type="match status" value="1"/>
</dbReference>
<dbReference type="InterPro" id="IPR002110">
    <property type="entry name" value="Ankyrin_rpt"/>
</dbReference>
<accession>A0A420Y3T8</accession>
<dbReference type="SMART" id="SM00248">
    <property type="entry name" value="ANK"/>
    <property type="match status" value="11"/>
</dbReference>
<feature type="repeat" description="ANK" evidence="2">
    <location>
        <begin position="1047"/>
        <end position="1088"/>
    </location>
</feature>
<dbReference type="InterPro" id="IPR036770">
    <property type="entry name" value="Ankyrin_rpt-contain_sf"/>
</dbReference>
<feature type="domain" description="GPI inositol-deacylase winged helix" evidence="3">
    <location>
        <begin position="500"/>
        <end position="579"/>
    </location>
</feature>
<feature type="repeat" description="ANK" evidence="2">
    <location>
        <begin position="727"/>
        <end position="759"/>
    </location>
</feature>
<dbReference type="EMBL" id="QVQW01000055">
    <property type="protein sequence ID" value="RKU42554.1"/>
    <property type="molecule type" value="Genomic_DNA"/>
</dbReference>
<dbReference type="InterPro" id="IPR056884">
    <property type="entry name" value="NPHP3-like_N"/>
</dbReference>
<dbReference type="InterPro" id="IPR027417">
    <property type="entry name" value="P-loop_NTPase"/>
</dbReference>
<dbReference type="PROSITE" id="PS50088">
    <property type="entry name" value="ANK_REPEAT"/>
    <property type="match status" value="8"/>
</dbReference>
<dbReference type="Gene3D" id="3.40.50.300">
    <property type="entry name" value="P-loop containing nucleotide triphosphate hydrolases"/>
    <property type="match status" value="1"/>
</dbReference>
<dbReference type="Pfam" id="PF24883">
    <property type="entry name" value="NPHP3_N"/>
    <property type="match status" value="1"/>
</dbReference>
<keyword evidence="6" id="KW-1185">Reference proteome</keyword>
<keyword evidence="1" id="KW-0677">Repeat</keyword>
<evidence type="ECO:0000256" key="1">
    <source>
        <dbReference type="ARBA" id="ARBA00022737"/>
    </source>
</evidence>
<organism evidence="5 6">
    <name type="scientific">Coniochaeta pulveracea</name>
    <dbReference type="NCBI Taxonomy" id="177199"/>
    <lineage>
        <taxon>Eukaryota</taxon>
        <taxon>Fungi</taxon>
        <taxon>Dikarya</taxon>
        <taxon>Ascomycota</taxon>
        <taxon>Pezizomycotina</taxon>
        <taxon>Sordariomycetes</taxon>
        <taxon>Sordariomycetidae</taxon>
        <taxon>Coniochaetales</taxon>
        <taxon>Coniochaetaceae</taxon>
        <taxon>Coniochaeta</taxon>
    </lineage>
</organism>